<accession>A0A1X6YSZ1</accession>
<gene>
    <name evidence="2" type="ORF">ROG8370_01097</name>
</gene>
<evidence type="ECO:0000313" key="3">
    <source>
        <dbReference type="Proteomes" id="UP000194012"/>
    </source>
</evidence>
<proteinExistence type="predicted"/>
<dbReference type="RefSeq" id="WP_085826108.1">
    <property type="nucleotide sequence ID" value="NZ_FWFJ01000007.1"/>
</dbReference>
<evidence type="ECO:0008006" key="4">
    <source>
        <dbReference type="Google" id="ProtNLM"/>
    </source>
</evidence>
<keyword evidence="1" id="KW-0812">Transmembrane</keyword>
<keyword evidence="3" id="KW-1185">Reference proteome</keyword>
<feature type="transmembrane region" description="Helical" evidence="1">
    <location>
        <begin position="20"/>
        <end position="41"/>
    </location>
</feature>
<evidence type="ECO:0000256" key="1">
    <source>
        <dbReference type="SAM" id="Phobius"/>
    </source>
</evidence>
<dbReference type="OrthoDB" id="2955631at2"/>
<dbReference type="EMBL" id="FWFJ01000007">
    <property type="protein sequence ID" value="SLN28484.1"/>
    <property type="molecule type" value="Genomic_DNA"/>
</dbReference>
<dbReference type="Pfam" id="PF10011">
    <property type="entry name" value="DUF2254"/>
    <property type="match status" value="1"/>
</dbReference>
<sequence>MKLQLLSTTGMTLLRMSRKLWIRVALMALLAVLASAIAILFESYIPIGLQNRFTSNSVMPILTILASGMLAVSTFSLNVMVTAHNAAAGQATPRVHRILLADTTTHTVLATFIGAFVYSLSAMILFKAGFYPEGASVLVLGFTVAVVVLVILALLRWIHHLSDLGSMDATLASTEEITRACLMRTRRLPSLGAQRLTRDMVLPSEAEPLASRATGYVQFIDLRAISDKLTSDQIRVYLYVRPGDYVIKGQVIGHATGLGEMAETLITKSLTIGRYRTFEQDASYGLLVLSETASRALSPGINDPGTAIAVICRQEKLLLDWAHGTPDSDTPLFPRLFLPDVSRRALIENTFASTARDGAGLIEVAERLQDALSTLAEGPEPELAGAARDLAARALEYADLALPLESEKKRLRDRSDNPSPWP</sequence>
<reference evidence="3" key="1">
    <citation type="submission" date="2017-03" db="EMBL/GenBank/DDBJ databases">
        <authorList>
            <person name="Rodrigo-Torres L."/>
            <person name="Arahal R.D."/>
            <person name="Lucena T."/>
        </authorList>
    </citation>
    <scope>NUCLEOTIDE SEQUENCE [LARGE SCALE GENOMIC DNA]</scope>
    <source>
        <strain evidence="3">CECT 8370</strain>
    </source>
</reference>
<feature type="transmembrane region" description="Helical" evidence="1">
    <location>
        <begin position="137"/>
        <end position="158"/>
    </location>
</feature>
<keyword evidence="1" id="KW-0472">Membrane</keyword>
<dbReference type="InterPro" id="IPR018723">
    <property type="entry name" value="DUF2254_membrane"/>
</dbReference>
<feature type="transmembrane region" description="Helical" evidence="1">
    <location>
        <begin position="61"/>
        <end position="87"/>
    </location>
</feature>
<evidence type="ECO:0000313" key="2">
    <source>
        <dbReference type="EMBL" id="SLN28484.1"/>
    </source>
</evidence>
<dbReference type="Proteomes" id="UP000194012">
    <property type="component" value="Unassembled WGS sequence"/>
</dbReference>
<dbReference type="AlphaFoldDB" id="A0A1X6YSZ1"/>
<feature type="transmembrane region" description="Helical" evidence="1">
    <location>
        <begin position="108"/>
        <end position="131"/>
    </location>
</feature>
<keyword evidence="1" id="KW-1133">Transmembrane helix</keyword>
<organism evidence="2 3">
    <name type="scientific">Roseovarius gaetbuli</name>
    <dbReference type="NCBI Taxonomy" id="1356575"/>
    <lineage>
        <taxon>Bacteria</taxon>
        <taxon>Pseudomonadati</taxon>
        <taxon>Pseudomonadota</taxon>
        <taxon>Alphaproteobacteria</taxon>
        <taxon>Rhodobacterales</taxon>
        <taxon>Roseobacteraceae</taxon>
        <taxon>Roseovarius</taxon>
    </lineage>
</organism>
<name>A0A1X6YSZ1_9RHOB</name>
<protein>
    <recommendedName>
        <fullName evidence="4">DUF2254 domain-containing protein</fullName>
    </recommendedName>
</protein>